<evidence type="ECO:0000313" key="2">
    <source>
        <dbReference type="EMBL" id="KAK5880721.1"/>
    </source>
</evidence>
<dbReference type="AlphaFoldDB" id="A0AAN8B8T6"/>
<feature type="compositionally biased region" description="Basic and acidic residues" evidence="1">
    <location>
        <begin position="81"/>
        <end position="90"/>
    </location>
</feature>
<dbReference type="EMBL" id="JAULUE010002063">
    <property type="protein sequence ID" value="KAK5880721.1"/>
    <property type="molecule type" value="Genomic_DNA"/>
</dbReference>
<accession>A0AAN8B8T6</accession>
<gene>
    <name evidence="2" type="ORF">CesoFtcFv8_021600</name>
</gene>
<reference evidence="2 3" key="1">
    <citation type="journal article" date="2023" name="Mol. Biol. Evol.">
        <title>Genomics of Secondarily Temperate Adaptation in the Only Non-Antarctic Icefish.</title>
        <authorList>
            <person name="Rivera-Colon A.G."/>
            <person name="Rayamajhi N."/>
            <person name="Minhas B.F."/>
            <person name="Madrigal G."/>
            <person name="Bilyk K.T."/>
            <person name="Yoon V."/>
            <person name="Hune M."/>
            <person name="Gregory S."/>
            <person name="Cheng C.H.C."/>
            <person name="Catchen J.M."/>
        </authorList>
    </citation>
    <scope>NUCLEOTIDE SEQUENCE [LARGE SCALE GENOMIC DNA]</scope>
    <source>
        <tissue evidence="2">Hepatocytes</tissue>
    </source>
</reference>
<comment type="caution">
    <text evidence="2">The sequence shown here is derived from an EMBL/GenBank/DDBJ whole genome shotgun (WGS) entry which is preliminary data.</text>
</comment>
<name>A0AAN8B8T6_9TELE</name>
<protein>
    <submittedName>
        <fullName evidence="2">Uncharacterized protein</fullName>
    </submittedName>
</protein>
<evidence type="ECO:0000313" key="3">
    <source>
        <dbReference type="Proteomes" id="UP001335648"/>
    </source>
</evidence>
<feature type="compositionally biased region" description="Basic and acidic residues" evidence="1">
    <location>
        <begin position="97"/>
        <end position="134"/>
    </location>
</feature>
<dbReference type="Proteomes" id="UP001335648">
    <property type="component" value="Unassembled WGS sequence"/>
</dbReference>
<sequence>MRRHPSSERPRPWYAVQFVALSQNSLDPLLYSDEEEEEEGLKGFGLFVGGTHFWRLGGGGSSASASLGKVWSADTARGGRGNREEVPEERKRRRRGNREEEERKQGGRGEEERIDNTKRNQTEDKRRDERKGHF</sequence>
<proteinExistence type="predicted"/>
<organism evidence="2 3">
    <name type="scientific">Champsocephalus esox</name>
    <name type="common">pike icefish</name>
    <dbReference type="NCBI Taxonomy" id="159716"/>
    <lineage>
        <taxon>Eukaryota</taxon>
        <taxon>Metazoa</taxon>
        <taxon>Chordata</taxon>
        <taxon>Craniata</taxon>
        <taxon>Vertebrata</taxon>
        <taxon>Euteleostomi</taxon>
        <taxon>Actinopterygii</taxon>
        <taxon>Neopterygii</taxon>
        <taxon>Teleostei</taxon>
        <taxon>Neoteleostei</taxon>
        <taxon>Acanthomorphata</taxon>
        <taxon>Eupercaria</taxon>
        <taxon>Perciformes</taxon>
        <taxon>Notothenioidei</taxon>
        <taxon>Channichthyidae</taxon>
        <taxon>Champsocephalus</taxon>
    </lineage>
</organism>
<feature type="region of interest" description="Disordered" evidence="1">
    <location>
        <begin position="57"/>
        <end position="134"/>
    </location>
</feature>
<evidence type="ECO:0000256" key="1">
    <source>
        <dbReference type="SAM" id="MobiDB-lite"/>
    </source>
</evidence>
<keyword evidence="3" id="KW-1185">Reference proteome</keyword>